<keyword evidence="9" id="KW-1185">Reference proteome</keyword>
<dbReference type="InterPro" id="IPR010658">
    <property type="entry name" value="Nodulin-like"/>
</dbReference>
<feature type="transmembrane region" description="Helical" evidence="6">
    <location>
        <begin position="602"/>
        <end position="624"/>
    </location>
</feature>
<keyword evidence="4 6" id="KW-0472">Membrane</keyword>
<comment type="caution">
    <text evidence="8">The sequence shown here is derived from an EMBL/GenBank/DDBJ whole genome shotgun (WGS) entry which is preliminary data.</text>
</comment>
<keyword evidence="2 6" id="KW-0812">Transmembrane</keyword>
<feature type="transmembrane region" description="Helical" evidence="6">
    <location>
        <begin position="497"/>
        <end position="517"/>
    </location>
</feature>
<feature type="transmembrane region" description="Helical" evidence="6">
    <location>
        <begin position="250"/>
        <end position="270"/>
    </location>
</feature>
<evidence type="ECO:0000256" key="3">
    <source>
        <dbReference type="ARBA" id="ARBA00022989"/>
    </source>
</evidence>
<feature type="transmembrane region" description="Helical" evidence="6">
    <location>
        <begin position="124"/>
        <end position="142"/>
    </location>
</feature>
<feature type="transmembrane region" description="Helical" evidence="6">
    <location>
        <begin position="523"/>
        <end position="544"/>
    </location>
</feature>
<evidence type="ECO:0000313" key="9">
    <source>
        <dbReference type="Proteomes" id="UP000192257"/>
    </source>
</evidence>
<feature type="domain" description="Nodulin-like" evidence="7">
    <location>
        <begin position="31"/>
        <end position="292"/>
    </location>
</feature>
<evidence type="ECO:0000259" key="7">
    <source>
        <dbReference type="Pfam" id="PF06813"/>
    </source>
</evidence>
<dbReference type="Proteomes" id="UP000192257">
    <property type="component" value="Unassembled WGS sequence"/>
</dbReference>
<sequence length="646" mass="71471">MVPVLTKGHPVTVVTPIPVNPYITCINDRNRFLMLVAGIFTATGISAHYCFGLISDYLKNRYHFGQAELTIISTVGTSSGAFTFPSGVVFDYFGPSAAVGIPCVIGASGFLLMGLAFSSYIEGTVVLFSIFYGIICFGASSMDTGSLMTNILNFPRDRGAVVVLQKTFNGLGSSIMTVWFGSFFSGHYELWSFFTGGILFLFGMIGAVFLRLPPYHLTALQRKKMTEDELISREVTRDIYMTQRPSQRRLAVGYVVLTILTVFLTTQSLVVAYVDVSKERRIILGSITTLIFLCITFIALPLRCLDAPIANTNVCIRDTSSISSLATARDTPNAMPKPSVGRCEDNVMPCESGGITDELLQQKQQEQSPQRRSYASTLPGPPPERFPEPQYQGSFLTDLLFLDTWLLFWTGFCNWGTGNLIVANTAQIYRSMNENHFVETTNTLYVTLIGVGSALGRVLMGCIEMAIEKRAYPSSQQFSQTLSPLLQPHARSKLHVIMVYPFPSVLMSMGLILLLVIPVEGVVVPLVLISFAFGYSWACTALVVRSLFAKDVGKHYSFLFMASFCANIALNRFMFGELFDREGRKMGLYPFCAGRQCVRTSFLILLSLNLSAIVASVIVCFRFLRYAARQAPHLLDDYINCDDEIA</sequence>
<evidence type="ECO:0000313" key="8">
    <source>
        <dbReference type="EMBL" id="ORC90214.1"/>
    </source>
</evidence>
<feature type="compositionally biased region" description="Low complexity" evidence="5">
    <location>
        <begin position="361"/>
        <end position="373"/>
    </location>
</feature>
<dbReference type="RefSeq" id="XP_028884280.1">
    <property type="nucleotide sequence ID" value="XM_029024503.1"/>
</dbReference>
<evidence type="ECO:0000256" key="1">
    <source>
        <dbReference type="ARBA" id="ARBA00004141"/>
    </source>
</evidence>
<feature type="region of interest" description="Disordered" evidence="5">
    <location>
        <begin position="361"/>
        <end position="389"/>
    </location>
</feature>
<feature type="transmembrane region" description="Helical" evidence="6">
    <location>
        <begin position="282"/>
        <end position="302"/>
    </location>
</feature>
<dbReference type="GeneID" id="39984283"/>
<evidence type="ECO:0000256" key="4">
    <source>
        <dbReference type="ARBA" id="ARBA00023136"/>
    </source>
</evidence>
<evidence type="ECO:0000256" key="6">
    <source>
        <dbReference type="SAM" id="Phobius"/>
    </source>
</evidence>
<organism evidence="8 9">
    <name type="scientific">Trypanosoma theileri</name>
    <dbReference type="NCBI Taxonomy" id="67003"/>
    <lineage>
        <taxon>Eukaryota</taxon>
        <taxon>Discoba</taxon>
        <taxon>Euglenozoa</taxon>
        <taxon>Kinetoplastea</taxon>
        <taxon>Metakinetoplastina</taxon>
        <taxon>Trypanosomatida</taxon>
        <taxon>Trypanosomatidae</taxon>
        <taxon>Trypanosoma</taxon>
    </lineage>
</organism>
<dbReference type="Pfam" id="PF06813">
    <property type="entry name" value="Nodulin-like"/>
    <property type="match status" value="1"/>
</dbReference>
<proteinExistence type="predicted"/>
<comment type="subcellular location">
    <subcellularLocation>
        <location evidence="1">Membrane</location>
        <topology evidence="1">Multi-pass membrane protein</topology>
    </subcellularLocation>
</comment>
<reference evidence="8 9" key="1">
    <citation type="submission" date="2017-03" db="EMBL/GenBank/DDBJ databases">
        <title>An alternative strategy for trypanosome survival in the mammalian bloodstream revealed through genome and transcriptome analysis of the ubiquitous bovine parasite Trypanosoma (Megatrypanum) theileri.</title>
        <authorList>
            <person name="Kelly S."/>
            <person name="Ivens A."/>
            <person name="Mott A."/>
            <person name="O'Neill E."/>
            <person name="Emms D."/>
            <person name="Macleod O."/>
            <person name="Voorheis P."/>
            <person name="Matthews J."/>
            <person name="Matthews K."/>
            <person name="Carrington M."/>
        </authorList>
    </citation>
    <scope>NUCLEOTIDE SEQUENCE [LARGE SCALE GENOMIC DNA]</scope>
    <source>
        <strain evidence="8">Edinburgh</strain>
    </source>
</reference>
<feature type="transmembrane region" description="Helical" evidence="6">
    <location>
        <begin position="32"/>
        <end position="54"/>
    </location>
</feature>
<evidence type="ECO:0000256" key="2">
    <source>
        <dbReference type="ARBA" id="ARBA00022692"/>
    </source>
</evidence>
<dbReference type="InterPro" id="IPR036259">
    <property type="entry name" value="MFS_trans_sf"/>
</dbReference>
<gene>
    <name evidence="8" type="ORF">TM35_000092640</name>
</gene>
<feature type="transmembrane region" description="Helical" evidence="6">
    <location>
        <begin position="190"/>
        <end position="212"/>
    </location>
</feature>
<dbReference type="SUPFAM" id="SSF103473">
    <property type="entry name" value="MFS general substrate transporter"/>
    <property type="match status" value="1"/>
</dbReference>
<dbReference type="VEuPathDB" id="TriTrypDB:TM35_000092640"/>
<accession>A0A1X0NZU2</accession>
<protein>
    <recommendedName>
        <fullName evidence="7">Nodulin-like domain-containing protein</fullName>
    </recommendedName>
</protein>
<dbReference type="PANTHER" id="PTHR21576">
    <property type="entry name" value="UNCHARACTERIZED NODULIN-LIKE PROTEIN"/>
    <property type="match status" value="1"/>
</dbReference>
<dbReference type="Gene3D" id="1.20.1250.20">
    <property type="entry name" value="MFS general substrate transporter like domains"/>
    <property type="match status" value="1"/>
</dbReference>
<evidence type="ECO:0000256" key="5">
    <source>
        <dbReference type="SAM" id="MobiDB-lite"/>
    </source>
</evidence>
<keyword evidence="3 6" id="KW-1133">Transmembrane helix</keyword>
<dbReference type="GO" id="GO:0016020">
    <property type="term" value="C:membrane"/>
    <property type="evidence" value="ECO:0007669"/>
    <property type="project" value="UniProtKB-SubCell"/>
</dbReference>
<feature type="transmembrane region" description="Helical" evidence="6">
    <location>
        <begin position="556"/>
        <end position="575"/>
    </location>
</feature>
<dbReference type="OrthoDB" id="245121at2759"/>
<feature type="transmembrane region" description="Helical" evidence="6">
    <location>
        <begin position="92"/>
        <end position="117"/>
    </location>
</feature>
<dbReference type="EMBL" id="NBCO01000009">
    <property type="protein sequence ID" value="ORC90214.1"/>
    <property type="molecule type" value="Genomic_DNA"/>
</dbReference>
<name>A0A1X0NZU2_9TRYP</name>
<dbReference type="AlphaFoldDB" id="A0A1X0NZU2"/>
<dbReference type="PANTHER" id="PTHR21576:SF158">
    <property type="entry name" value="RIBOSOMAL RNA-PROCESSING PROTEIN 12-LIKE CONSERVED DOMAIN-CONTAINING PROTEIN"/>
    <property type="match status" value="1"/>
</dbReference>